<sequence>MRCFTVMSIGKVHFEQYGKRGLKRNTGLICEVGGTELYTSPRAQAPQTKSMSFLLYRSCWRNLDSVLKSAVDMSAAQIIARRRTCQSLVSLVTGGGEAWNPSPVECRR</sequence>
<dbReference type="AlphaFoldDB" id="A0A7S0BKG3"/>
<protein>
    <submittedName>
        <fullName evidence="1">Uncharacterized protein</fullName>
    </submittedName>
</protein>
<name>A0A7S0BKG3_9RHOD</name>
<dbReference type="EMBL" id="HBEK01011785">
    <property type="protein sequence ID" value="CAD8396486.1"/>
    <property type="molecule type" value="Transcribed_RNA"/>
</dbReference>
<gene>
    <name evidence="1" type="ORF">RMAR0315_LOCUS6473</name>
</gene>
<evidence type="ECO:0000313" key="1">
    <source>
        <dbReference type="EMBL" id="CAD8396486.1"/>
    </source>
</evidence>
<organism evidence="1">
    <name type="scientific">Rhodosorus marinus</name>
    <dbReference type="NCBI Taxonomy" id="101924"/>
    <lineage>
        <taxon>Eukaryota</taxon>
        <taxon>Rhodophyta</taxon>
        <taxon>Stylonematophyceae</taxon>
        <taxon>Stylonematales</taxon>
        <taxon>Stylonemataceae</taxon>
        <taxon>Rhodosorus</taxon>
    </lineage>
</organism>
<proteinExistence type="predicted"/>
<accession>A0A7S0BKG3</accession>
<reference evidence="1" key="1">
    <citation type="submission" date="2021-01" db="EMBL/GenBank/DDBJ databases">
        <authorList>
            <person name="Corre E."/>
            <person name="Pelletier E."/>
            <person name="Niang G."/>
            <person name="Scheremetjew M."/>
            <person name="Finn R."/>
            <person name="Kale V."/>
            <person name="Holt S."/>
            <person name="Cochrane G."/>
            <person name="Meng A."/>
            <person name="Brown T."/>
            <person name="Cohen L."/>
        </authorList>
    </citation>
    <scope>NUCLEOTIDE SEQUENCE</scope>
    <source>
        <strain evidence="1">UTEX LB 2760</strain>
    </source>
</reference>